<protein>
    <submittedName>
        <fullName evidence="1">Uncharacterized protein</fullName>
    </submittedName>
</protein>
<name>A0A928V7K3_9GAMM</name>
<evidence type="ECO:0000313" key="2">
    <source>
        <dbReference type="Proteomes" id="UP000652567"/>
    </source>
</evidence>
<organism evidence="1 2">
    <name type="scientific">Cellvibrio polysaccharolyticus</name>
    <dbReference type="NCBI Taxonomy" id="2082724"/>
    <lineage>
        <taxon>Bacteria</taxon>
        <taxon>Pseudomonadati</taxon>
        <taxon>Pseudomonadota</taxon>
        <taxon>Gammaproteobacteria</taxon>
        <taxon>Cellvibrionales</taxon>
        <taxon>Cellvibrionaceae</taxon>
        <taxon>Cellvibrio</taxon>
    </lineage>
</organism>
<gene>
    <name evidence="1" type="ORF">C4F51_12390</name>
</gene>
<evidence type="ECO:0000313" key="1">
    <source>
        <dbReference type="EMBL" id="MBE8717984.1"/>
    </source>
</evidence>
<dbReference type="EMBL" id="PRDL01000001">
    <property type="protein sequence ID" value="MBE8717984.1"/>
    <property type="molecule type" value="Genomic_DNA"/>
</dbReference>
<dbReference type="RefSeq" id="WP_193910186.1">
    <property type="nucleotide sequence ID" value="NZ_PRDL01000001.1"/>
</dbReference>
<sequence length="298" mass="33079">MNSNRFFRISSQGLSDHEQGLLQQQLKMLKGRTRSNWNYVEEGQTAEVVIIRDAANQPDFALGAFNEELIRAEPARIEWPLRLFGLMSLLEDCEHRLPASAATPTAASLGALLAGLKAPALLQHPDYVIAVIPALDQVRVKQLDFATLSHTLGAAVALPEVRSEQTPPGELAEIHSLKRLLWAISLNEKSTENTAWAQPTQEFRIGKWPLFNEWVSSPKLMRLAALYTRQHASINQGVEFSQASAADIEAFLRACERCGLGLDIRTAPAAAQLQRQNNDSQNLFQRLRNRLGLGINQA</sequence>
<reference evidence="1" key="1">
    <citation type="submission" date="2018-07" db="EMBL/GenBank/DDBJ databases">
        <title>Genome assembly of strain Ka43.</title>
        <authorList>
            <person name="Kukolya J."/>
            <person name="Nagy I."/>
            <person name="Horvath B."/>
            <person name="Toth A."/>
        </authorList>
    </citation>
    <scope>NUCLEOTIDE SEQUENCE</scope>
    <source>
        <strain evidence="1">KB43</strain>
    </source>
</reference>
<dbReference type="AlphaFoldDB" id="A0A928V7K3"/>
<proteinExistence type="predicted"/>
<dbReference type="Proteomes" id="UP000652567">
    <property type="component" value="Unassembled WGS sequence"/>
</dbReference>
<accession>A0A928V7K3</accession>
<keyword evidence="2" id="KW-1185">Reference proteome</keyword>
<comment type="caution">
    <text evidence="1">The sequence shown here is derived from an EMBL/GenBank/DDBJ whole genome shotgun (WGS) entry which is preliminary data.</text>
</comment>